<reference evidence="1" key="1">
    <citation type="submission" date="2016-08" db="EMBL/GenBank/DDBJ databases">
        <title>Complete Genome Seqeunce of Paenibacillus sp. BIHB 4019 from tea rhizoplane.</title>
        <authorList>
            <person name="Thakur R."/>
            <person name="Swarnkar M.K."/>
            <person name="Gulati A."/>
        </authorList>
    </citation>
    <scope>NUCLEOTIDE SEQUENCE [LARGE SCALE GENOMIC DNA]</scope>
    <source>
        <strain evidence="1">BIHB4019</strain>
    </source>
</reference>
<name>A0A1B2DIF5_9BACL</name>
<dbReference type="AlphaFoldDB" id="A0A1B2DIF5"/>
<evidence type="ECO:0000313" key="1">
    <source>
        <dbReference type="EMBL" id="ANY67517.1"/>
    </source>
</evidence>
<gene>
    <name evidence="1" type="ORF">BBD42_14320</name>
</gene>
<dbReference type="RefSeq" id="WP_099518711.1">
    <property type="nucleotide sequence ID" value="NZ_CP016808.1"/>
</dbReference>
<accession>A0A1B2DIF5</accession>
<proteinExistence type="predicted"/>
<protein>
    <submittedName>
        <fullName evidence="1">Uncharacterized protein</fullName>
    </submittedName>
</protein>
<organism evidence="1">
    <name type="scientific">Paenibacillus sp. BIHB 4019</name>
    <dbReference type="NCBI Taxonomy" id="1870819"/>
    <lineage>
        <taxon>Bacteria</taxon>
        <taxon>Bacillati</taxon>
        <taxon>Bacillota</taxon>
        <taxon>Bacilli</taxon>
        <taxon>Bacillales</taxon>
        <taxon>Paenibacillaceae</taxon>
        <taxon>Paenibacillus</taxon>
    </lineage>
</organism>
<sequence>MNKKLKTSIVLYGTIKAQEQKCWEWYQYSLRLSEMMGYPFNHIGIIGDSFKSGKVTTISRTEKKLKQSLQNSEEIEGITLYSLPQEFSQAIFDFNTFMCMDKGLGSDNHIIIFTVPSESYERVKVDQYIQDMMNYMNCISGEIFEMSVLESPFFYASKLNNPSDYKSLRIIKKIEF</sequence>
<dbReference type="EMBL" id="CP016808">
    <property type="protein sequence ID" value="ANY67517.1"/>
    <property type="molecule type" value="Genomic_DNA"/>
</dbReference>